<evidence type="ECO:0000313" key="5">
    <source>
        <dbReference type="EMBL" id="TDW58650.1"/>
    </source>
</evidence>
<gene>
    <name evidence="4" type="ORF">B6S09_11210</name>
    <name evidence="5" type="ORF">LY04_02001</name>
</gene>
<dbReference type="Proteomes" id="UP000243640">
    <property type="component" value="Unassembled WGS sequence"/>
</dbReference>
<evidence type="ECO:0000313" key="6">
    <source>
        <dbReference type="Proteomes" id="UP000243640"/>
    </source>
</evidence>
<dbReference type="PANTHER" id="PTHR30006:SF2">
    <property type="entry name" value="ABC TRANSPORTER SUBSTRATE-BINDING PROTEIN"/>
    <property type="match status" value="1"/>
</dbReference>
<dbReference type="GO" id="GO:0046872">
    <property type="term" value="F:metal ion binding"/>
    <property type="evidence" value="ECO:0007669"/>
    <property type="project" value="UniProtKB-KW"/>
</dbReference>
<dbReference type="InterPro" id="IPR026045">
    <property type="entry name" value="Ferric-bd"/>
</dbReference>
<keyword evidence="2" id="KW-0479">Metal-binding</keyword>
<feature type="binding site" evidence="2">
    <location>
        <position position="213"/>
    </location>
    <ligand>
        <name>Fe cation</name>
        <dbReference type="ChEBI" id="CHEBI:24875"/>
    </ligand>
</feature>
<dbReference type="Gene3D" id="3.40.190.10">
    <property type="entry name" value="Periplasmic binding protein-like II"/>
    <property type="match status" value="2"/>
</dbReference>
<dbReference type="AlphaFoldDB" id="A0A235CHZ5"/>
<dbReference type="GO" id="GO:0030288">
    <property type="term" value="C:outer membrane-bounded periplasmic space"/>
    <property type="evidence" value="ECO:0007669"/>
    <property type="project" value="TreeGrafter"/>
</dbReference>
<evidence type="ECO:0000256" key="1">
    <source>
        <dbReference type="ARBA" id="ARBA00022729"/>
    </source>
</evidence>
<dbReference type="GO" id="GO:0030976">
    <property type="term" value="F:thiamine pyrophosphate binding"/>
    <property type="evidence" value="ECO:0007669"/>
    <property type="project" value="TreeGrafter"/>
</dbReference>
<sequence>MKKVYAGVLLGMTMAFGSAAQADEEVTFYAANSEDAIQTVLDVARKLEPELKVNVVTASTGTLLQRIRAESQAPQADVFWSSGFGTLADYTELMQPVQASAELPVPTALNGPDHLWAGSNVHVVVLMTNASQLDGDAPKGWEDLLSGRYRGRIAFGDPTASSSAYLQLFGIYKKYGEEGVRKLAENVVVTGGSSSVYRGVANAEYPLGITIEYAAYRYVAGGQQDIALIYPQEGTFLSPEGLFMVKGAPHPEAADKLYAVLTSAEFQQAILESSYRRPVRSDIDLKSVSSLPNLDQIEVFELDQKEAGEQREQLIKMWKNALSSAQ</sequence>
<organism evidence="4 6">
    <name type="scientific">Oceanimonas baumannii</name>
    <dbReference type="NCBI Taxonomy" id="129578"/>
    <lineage>
        <taxon>Bacteria</taxon>
        <taxon>Pseudomonadati</taxon>
        <taxon>Pseudomonadota</taxon>
        <taxon>Gammaproteobacteria</taxon>
        <taxon>Aeromonadales</taxon>
        <taxon>Aeromonadaceae</taxon>
        <taxon>Oceanimonas</taxon>
    </lineage>
</organism>
<accession>A0A235CHZ5</accession>
<dbReference type="EMBL" id="NQJF01000008">
    <property type="protein sequence ID" value="OYD24009.1"/>
    <property type="molecule type" value="Genomic_DNA"/>
</dbReference>
<evidence type="ECO:0000256" key="2">
    <source>
        <dbReference type="PIRSR" id="PIRSR002825-1"/>
    </source>
</evidence>
<dbReference type="Proteomes" id="UP000295058">
    <property type="component" value="Unassembled WGS sequence"/>
</dbReference>
<dbReference type="Pfam" id="PF13343">
    <property type="entry name" value="SBP_bac_6"/>
    <property type="match status" value="1"/>
</dbReference>
<feature type="chain" id="PRO_5013167209" evidence="3">
    <location>
        <begin position="23"/>
        <end position="326"/>
    </location>
</feature>
<keyword evidence="7" id="KW-1185">Reference proteome</keyword>
<dbReference type="GO" id="GO:0030975">
    <property type="term" value="F:thiamine binding"/>
    <property type="evidence" value="ECO:0007669"/>
    <property type="project" value="TreeGrafter"/>
</dbReference>
<dbReference type="PANTHER" id="PTHR30006">
    <property type="entry name" value="THIAMINE-BINDING PERIPLASMIC PROTEIN-RELATED"/>
    <property type="match status" value="1"/>
</dbReference>
<evidence type="ECO:0000313" key="4">
    <source>
        <dbReference type="EMBL" id="OYD24009.1"/>
    </source>
</evidence>
<dbReference type="EMBL" id="SODO01000007">
    <property type="protein sequence ID" value="TDW58650.1"/>
    <property type="molecule type" value="Genomic_DNA"/>
</dbReference>
<proteinExistence type="predicted"/>
<reference evidence="4 6" key="1">
    <citation type="submission" date="2017-08" db="EMBL/GenBank/DDBJ databases">
        <title>Draft Genome Sequence of the Marine Bacterium Oceanimonas baumannii ATCC 700832.</title>
        <authorList>
            <person name="Mcclelland W.D."/>
            <person name="Brennan M.A."/>
            <person name="Trachtenberg A.M."/>
            <person name="Maclea K.S."/>
        </authorList>
    </citation>
    <scope>NUCLEOTIDE SEQUENCE [LARGE SCALE GENOMIC DNA]</scope>
    <source>
        <strain evidence="4 6">ATCC 700832</strain>
    </source>
</reference>
<evidence type="ECO:0000313" key="7">
    <source>
        <dbReference type="Proteomes" id="UP000295058"/>
    </source>
</evidence>
<comment type="caution">
    <text evidence="4">The sequence shown here is derived from an EMBL/GenBank/DDBJ whole genome shotgun (WGS) entry which is preliminary data.</text>
</comment>
<dbReference type="OrthoDB" id="9769567at2"/>
<name>A0A235CHZ5_9GAMM</name>
<reference evidence="5 7" key="2">
    <citation type="submission" date="2019-03" db="EMBL/GenBank/DDBJ databases">
        <title>Genomic Encyclopedia of Archaeal and Bacterial Type Strains, Phase II (KMG-II): from individual species to whole genera.</title>
        <authorList>
            <person name="Goeker M."/>
        </authorList>
    </citation>
    <scope>NUCLEOTIDE SEQUENCE [LARGE SCALE GENOMIC DNA]</scope>
    <source>
        <strain evidence="5 7">DSM 15594</strain>
    </source>
</reference>
<protein>
    <submittedName>
        <fullName evidence="5">Iron(III) transport system substrate-binding protein</fullName>
    </submittedName>
</protein>
<dbReference type="GO" id="GO:0015888">
    <property type="term" value="P:thiamine transport"/>
    <property type="evidence" value="ECO:0007669"/>
    <property type="project" value="TreeGrafter"/>
</dbReference>
<dbReference type="RefSeq" id="WP_094278568.1">
    <property type="nucleotide sequence ID" value="NZ_NQJF01000008.1"/>
</dbReference>
<feature type="signal peptide" evidence="3">
    <location>
        <begin position="1"/>
        <end position="22"/>
    </location>
</feature>
<keyword evidence="2" id="KW-0408">Iron</keyword>
<dbReference type="SUPFAM" id="SSF53850">
    <property type="entry name" value="Periplasmic binding protein-like II"/>
    <property type="match status" value="1"/>
</dbReference>
<keyword evidence="1 3" id="KW-0732">Signal</keyword>
<dbReference type="PIRSF" id="PIRSF002825">
    <property type="entry name" value="CfbpA"/>
    <property type="match status" value="1"/>
</dbReference>
<evidence type="ECO:0000256" key="3">
    <source>
        <dbReference type="SAM" id="SignalP"/>
    </source>
</evidence>